<gene>
    <name evidence="3" type="ORF">ARMOST_08817</name>
</gene>
<feature type="compositionally biased region" description="Basic residues" evidence="1">
    <location>
        <begin position="19"/>
        <end position="32"/>
    </location>
</feature>
<dbReference type="Gene3D" id="3.80.10.10">
    <property type="entry name" value="Ribonuclease Inhibitor"/>
    <property type="match status" value="1"/>
</dbReference>
<dbReference type="OMA" id="KWCKNYR"/>
<sequence length="513" mass="57993">MAKRKNKGKKQEAVANKPKAPKPKPSRGKRRQVATGSTAVSRINERLPNELLASIFAIAIISLLPKDRRSFLALVCSICRRWRNVAIEASELWTTIYIHNQKHIPTAELFLKRSKTRLLDIDIEVTFGGGYRCPPAAFSRQSGLRVAELTSAHLGRTRSLFLSISDAKDAERFSTLYRPMPTPHLVSLSVHIQGWSQSAPPLLDSIYSFTSNGSEGLPSSATSGSSLTRLELASVQPEHEDMLKIFTYFPSLEMLLLPKFCQDWKGVQGENRPIVFAPNSLRSLAVHLGHAHVKLSHANSPGCSCVLGSLRFPSLEYLEVLGDNSSWNLSLRSHFKDLPKLKTLRLQRCSVSPSDDTFFRSLKLLDRLELVDNLKDVKWCKNYRKKVSLPFPRLSSILLSDKSRDKSPDMSQWARLAQLAIQSYECTQFSIKITAQHHNMMMRALSPQNEHIHLETENHSPGLLHPLPPLAGISFNWRDDDDDYYHYDSDFSIDPIYGFDSSDYENQAEYYGL</sequence>
<evidence type="ECO:0000259" key="2">
    <source>
        <dbReference type="Pfam" id="PF12937"/>
    </source>
</evidence>
<dbReference type="Pfam" id="PF12937">
    <property type="entry name" value="F-box-like"/>
    <property type="match status" value="1"/>
</dbReference>
<evidence type="ECO:0000256" key="1">
    <source>
        <dbReference type="SAM" id="MobiDB-lite"/>
    </source>
</evidence>
<feature type="domain" description="F-box" evidence="2">
    <location>
        <begin position="45"/>
        <end position="98"/>
    </location>
</feature>
<protein>
    <recommendedName>
        <fullName evidence="2">F-box domain-containing protein</fullName>
    </recommendedName>
</protein>
<dbReference type="Proteomes" id="UP000219338">
    <property type="component" value="Unassembled WGS sequence"/>
</dbReference>
<accession>A0A284R9S0</accession>
<dbReference type="EMBL" id="FUEG01000006">
    <property type="protein sequence ID" value="SJL05450.1"/>
    <property type="molecule type" value="Genomic_DNA"/>
</dbReference>
<dbReference type="SUPFAM" id="SSF52047">
    <property type="entry name" value="RNI-like"/>
    <property type="match status" value="1"/>
</dbReference>
<dbReference type="Gene3D" id="1.20.1280.50">
    <property type="match status" value="1"/>
</dbReference>
<proteinExistence type="predicted"/>
<reference evidence="4" key="1">
    <citation type="journal article" date="2017" name="Nat. Ecol. Evol.">
        <title>Genome expansion and lineage-specific genetic innovations in the forest pathogenic fungi Armillaria.</title>
        <authorList>
            <person name="Sipos G."/>
            <person name="Prasanna A.N."/>
            <person name="Walter M.C."/>
            <person name="O'Connor E."/>
            <person name="Balint B."/>
            <person name="Krizsan K."/>
            <person name="Kiss B."/>
            <person name="Hess J."/>
            <person name="Varga T."/>
            <person name="Slot J."/>
            <person name="Riley R."/>
            <person name="Boka B."/>
            <person name="Rigling D."/>
            <person name="Barry K."/>
            <person name="Lee J."/>
            <person name="Mihaltcheva S."/>
            <person name="LaButti K."/>
            <person name="Lipzen A."/>
            <person name="Waldron R."/>
            <person name="Moloney N.M."/>
            <person name="Sperisen C."/>
            <person name="Kredics L."/>
            <person name="Vagvoelgyi C."/>
            <person name="Patrignani A."/>
            <person name="Fitzpatrick D."/>
            <person name="Nagy I."/>
            <person name="Doyle S."/>
            <person name="Anderson J.B."/>
            <person name="Grigoriev I.V."/>
            <person name="Gueldener U."/>
            <person name="Muensterkoetter M."/>
            <person name="Nagy L.G."/>
        </authorList>
    </citation>
    <scope>NUCLEOTIDE SEQUENCE [LARGE SCALE GENOMIC DNA]</scope>
    <source>
        <strain evidence="4">C18/9</strain>
    </source>
</reference>
<evidence type="ECO:0000313" key="3">
    <source>
        <dbReference type="EMBL" id="SJL05450.1"/>
    </source>
</evidence>
<dbReference type="OrthoDB" id="3038402at2759"/>
<dbReference type="InterPro" id="IPR032675">
    <property type="entry name" value="LRR_dom_sf"/>
</dbReference>
<dbReference type="InterPro" id="IPR001810">
    <property type="entry name" value="F-box_dom"/>
</dbReference>
<name>A0A284R9S0_ARMOS</name>
<dbReference type="STRING" id="47428.A0A284R9S0"/>
<feature type="region of interest" description="Disordered" evidence="1">
    <location>
        <begin position="1"/>
        <end position="39"/>
    </location>
</feature>
<organism evidence="3 4">
    <name type="scientific">Armillaria ostoyae</name>
    <name type="common">Armillaria root rot fungus</name>
    <dbReference type="NCBI Taxonomy" id="47428"/>
    <lineage>
        <taxon>Eukaryota</taxon>
        <taxon>Fungi</taxon>
        <taxon>Dikarya</taxon>
        <taxon>Basidiomycota</taxon>
        <taxon>Agaricomycotina</taxon>
        <taxon>Agaricomycetes</taxon>
        <taxon>Agaricomycetidae</taxon>
        <taxon>Agaricales</taxon>
        <taxon>Marasmiineae</taxon>
        <taxon>Physalacriaceae</taxon>
        <taxon>Armillaria</taxon>
    </lineage>
</organism>
<keyword evidence="4" id="KW-1185">Reference proteome</keyword>
<dbReference type="AlphaFoldDB" id="A0A284R9S0"/>
<evidence type="ECO:0000313" key="4">
    <source>
        <dbReference type="Proteomes" id="UP000219338"/>
    </source>
</evidence>